<reference evidence="1" key="1">
    <citation type="submission" date="2025-08" db="UniProtKB">
        <authorList>
            <consortium name="Ensembl"/>
        </authorList>
    </citation>
    <scope>IDENTIFICATION</scope>
</reference>
<dbReference type="AlphaFoldDB" id="A0A8C4WW12"/>
<reference evidence="1" key="2">
    <citation type="submission" date="2025-09" db="UniProtKB">
        <authorList>
            <consortium name="Ensembl"/>
        </authorList>
    </citation>
    <scope>IDENTIFICATION</scope>
</reference>
<accession>A0A8C4WW12</accession>
<evidence type="ECO:0000313" key="2">
    <source>
        <dbReference type="Proteomes" id="UP000694388"/>
    </source>
</evidence>
<dbReference type="Gene3D" id="1.25.10.10">
    <property type="entry name" value="Leucine-rich Repeat Variant"/>
    <property type="match status" value="1"/>
</dbReference>
<sequence length="206" mass="23496">MSMQFLLCGDEELKIAAVQCISTVISRCPAQYALPFLQADLPEFLFDALFTTNELLIWSIYCCLSTFKEEHLFYTRCHTIYGMEVLLQSMCHLLKMTNIEAQREGFCLLWEILHRQPAGLQLFPSCTLYYMAINVLKAGVGVQTLDVSSQAVRAVSAFLRKDHTVIPLPYSELISLLESLAQAMPKSSYPHASRRKVSVFWCLPQW</sequence>
<protein>
    <submittedName>
        <fullName evidence="1">Uncharacterized protein</fullName>
    </submittedName>
</protein>
<dbReference type="Proteomes" id="UP000694388">
    <property type="component" value="Unplaced"/>
</dbReference>
<dbReference type="GeneTree" id="ENSGT00390000002077"/>
<proteinExistence type="predicted"/>
<evidence type="ECO:0000313" key="1">
    <source>
        <dbReference type="Ensembl" id="ENSEBUP00000014873.1"/>
    </source>
</evidence>
<name>A0A8C4WW12_EPTBU</name>
<dbReference type="GO" id="GO:0007127">
    <property type="term" value="P:meiosis I"/>
    <property type="evidence" value="ECO:0007669"/>
    <property type="project" value="TreeGrafter"/>
</dbReference>
<keyword evidence="2" id="KW-1185">Reference proteome</keyword>
<organism evidence="1 2">
    <name type="scientific">Eptatretus burgeri</name>
    <name type="common">Inshore hagfish</name>
    <dbReference type="NCBI Taxonomy" id="7764"/>
    <lineage>
        <taxon>Eukaryota</taxon>
        <taxon>Metazoa</taxon>
        <taxon>Chordata</taxon>
        <taxon>Craniata</taxon>
        <taxon>Vertebrata</taxon>
        <taxon>Cyclostomata</taxon>
        <taxon>Myxini</taxon>
        <taxon>Myxiniformes</taxon>
        <taxon>Myxinidae</taxon>
        <taxon>Eptatretinae</taxon>
        <taxon>Eptatretus</taxon>
    </lineage>
</organism>
<dbReference type="InterPro" id="IPR016024">
    <property type="entry name" value="ARM-type_fold"/>
</dbReference>
<dbReference type="InterPro" id="IPR052133">
    <property type="entry name" value="Immune_Signaling-Apoptosis_Reg"/>
</dbReference>
<dbReference type="SUPFAM" id="SSF48371">
    <property type="entry name" value="ARM repeat"/>
    <property type="match status" value="1"/>
</dbReference>
<dbReference type="PANTHER" id="PTHR12044:SF14">
    <property type="entry name" value="MEIOTIC DOUBLE-STRANDED BREAK FORMATION PROTEIN 1"/>
    <property type="match status" value="1"/>
</dbReference>
<dbReference type="InterPro" id="IPR011989">
    <property type="entry name" value="ARM-like"/>
</dbReference>
<dbReference type="Ensembl" id="ENSEBUT00000015449.1">
    <property type="protein sequence ID" value="ENSEBUP00000014873.1"/>
    <property type="gene ID" value="ENSEBUG00000009372.1"/>
</dbReference>
<dbReference type="PANTHER" id="PTHR12044">
    <property type="entry name" value="BCL2 INTERACTING MEDIATOR OF CELL DEATH"/>
    <property type="match status" value="1"/>
</dbReference>